<dbReference type="GO" id="GO:0016192">
    <property type="term" value="P:vesicle-mediated transport"/>
    <property type="evidence" value="ECO:0007669"/>
    <property type="project" value="TreeGrafter"/>
</dbReference>
<dbReference type="InterPro" id="IPR036188">
    <property type="entry name" value="FAD/NAD-bd_sf"/>
</dbReference>
<reference evidence="3" key="1">
    <citation type="submission" date="2022-07" db="EMBL/GenBank/DDBJ databases">
        <title>Phylogenomic reconstructions and comparative analyses of Kickxellomycotina fungi.</title>
        <authorList>
            <person name="Reynolds N.K."/>
            <person name="Stajich J.E."/>
            <person name="Barry K."/>
            <person name="Grigoriev I.V."/>
            <person name="Crous P."/>
            <person name="Smith M.E."/>
        </authorList>
    </citation>
    <scope>NUCLEOTIDE SEQUENCE</scope>
    <source>
        <strain evidence="3">NBRC 100468</strain>
    </source>
</reference>
<dbReference type="EMBL" id="JANBPU010000407">
    <property type="protein sequence ID" value="KAJ1911808.1"/>
    <property type="molecule type" value="Genomic_DNA"/>
</dbReference>
<dbReference type="SUPFAM" id="SSF51905">
    <property type="entry name" value="FAD/NAD(P)-binding domain"/>
    <property type="match status" value="1"/>
</dbReference>
<dbReference type="InterPro" id="IPR018203">
    <property type="entry name" value="GDP_dissociation_inhibitor"/>
</dbReference>
<comment type="caution">
    <text evidence="3">The sequence shown here is derived from an EMBL/GenBank/DDBJ whole genome shotgun (WGS) entry which is preliminary data.</text>
</comment>
<dbReference type="Proteomes" id="UP001150538">
    <property type="component" value="Unassembled WGS sequence"/>
</dbReference>
<dbReference type="GO" id="GO:0007264">
    <property type="term" value="P:small GTPase-mediated signal transduction"/>
    <property type="evidence" value="ECO:0007669"/>
    <property type="project" value="InterPro"/>
</dbReference>
<dbReference type="Pfam" id="PF00996">
    <property type="entry name" value="GDI"/>
    <property type="match status" value="2"/>
</dbReference>
<name>A0A9W7ZS91_9FUNG</name>
<feature type="region of interest" description="Disordered" evidence="2">
    <location>
        <begin position="458"/>
        <end position="487"/>
    </location>
</feature>
<sequence>MADSVDLDKTDFDAVIIGTGVTEAIVAGSLGRAGKSVLHIDKNPFYGGISGALDLSQLFSWIDQLNLNSYGDSSIFSQFDIGVGDITTKISIAQPNTQQEVEIEDIIKKAAEKLDPIDQRIMSRNSKNMAQLISKYDIALKNNVSDGSGNSKLEEFVEGLIPFFVDSRRYSSNMIYWNGVTEKVPDSKGDIFASQSLSLIEKRKLMKFLTFIRDNDPEDHVFNSTDAGQETTHIPTLSSFVAKNFKIEGKLQAAVVHSIAFADNEEEVDARVGCLRIRKYLQSIGRYGKMAYLYSPYGVGSETSQAFCRACAVSGHGVYMLESGVKGIKKEDGSANKEGSDKIQINVNKVNQTITTKNCIVSAEQIRLTDAPQSQIRNTVSRGILILDKPLYTGTNLVTIPPGQCNNRNAVFILTTCANGACPQGKAIMYVWTKTSSSLPKGSSSPRQDLMDAISGVLASKSQQPSENSKDNRQESSNNDDDNQNQTAEPKVLLSIFYKYNELQETTQKEDHEWSADLWHISTPSSFIDIDDSSMVNQAYDIFVKITGNTEKHTFLPPNIAQQLELNKQ</sequence>
<dbReference type="PANTHER" id="PTHR11787">
    <property type="entry name" value="RAB GDP-DISSOCIATION INHIBITOR"/>
    <property type="match status" value="1"/>
</dbReference>
<dbReference type="GO" id="GO:0005968">
    <property type="term" value="C:Rab-protein geranylgeranyltransferase complex"/>
    <property type="evidence" value="ECO:0007669"/>
    <property type="project" value="TreeGrafter"/>
</dbReference>
<evidence type="ECO:0000256" key="2">
    <source>
        <dbReference type="SAM" id="MobiDB-lite"/>
    </source>
</evidence>
<dbReference type="OrthoDB" id="1923006at2759"/>
<dbReference type="Gene3D" id="1.10.405.10">
    <property type="entry name" value="Guanine Nucleotide Dissociation Inhibitor, domain 1"/>
    <property type="match status" value="1"/>
</dbReference>
<evidence type="ECO:0000313" key="4">
    <source>
        <dbReference type="Proteomes" id="UP001150538"/>
    </source>
</evidence>
<dbReference type="GO" id="GO:0005634">
    <property type="term" value="C:nucleus"/>
    <property type="evidence" value="ECO:0007669"/>
    <property type="project" value="TreeGrafter"/>
</dbReference>
<protein>
    <recommendedName>
        <fullName evidence="5">Rab proteins geranylgeranyltransferase component A</fullName>
    </recommendedName>
</protein>
<dbReference type="PANTHER" id="PTHR11787:SF4">
    <property type="entry name" value="CHM, RAB ESCORT PROTEIN 1"/>
    <property type="match status" value="1"/>
</dbReference>
<evidence type="ECO:0008006" key="5">
    <source>
        <dbReference type="Google" id="ProtNLM"/>
    </source>
</evidence>
<organism evidence="3 4">
    <name type="scientific">Mycoemilia scoparia</name>
    <dbReference type="NCBI Taxonomy" id="417184"/>
    <lineage>
        <taxon>Eukaryota</taxon>
        <taxon>Fungi</taxon>
        <taxon>Fungi incertae sedis</taxon>
        <taxon>Zoopagomycota</taxon>
        <taxon>Kickxellomycotina</taxon>
        <taxon>Kickxellomycetes</taxon>
        <taxon>Kickxellales</taxon>
        <taxon>Kickxellaceae</taxon>
        <taxon>Mycoemilia</taxon>
    </lineage>
</organism>
<evidence type="ECO:0000313" key="3">
    <source>
        <dbReference type="EMBL" id="KAJ1911808.1"/>
    </source>
</evidence>
<dbReference type="AlphaFoldDB" id="A0A9W7ZS91"/>
<comment type="similarity">
    <text evidence="1">Belongs to the Rab GDI family.</text>
</comment>
<dbReference type="Gene3D" id="3.30.519.10">
    <property type="entry name" value="Guanine Nucleotide Dissociation Inhibitor, domain 2"/>
    <property type="match status" value="1"/>
</dbReference>
<accession>A0A9W7ZS91</accession>
<evidence type="ECO:0000256" key="1">
    <source>
        <dbReference type="ARBA" id="ARBA00005593"/>
    </source>
</evidence>
<dbReference type="GO" id="GO:0005829">
    <property type="term" value="C:cytosol"/>
    <property type="evidence" value="ECO:0007669"/>
    <property type="project" value="TreeGrafter"/>
</dbReference>
<proteinExistence type="inferred from homology"/>
<gene>
    <name evidence="3" type="ORF">H4219_005822</name>
</gene>
<dbReference type="Gene3D" id="3.50.50.60">
    <property type="entry name" value="FAD/NAD(P)-binding domain"/>
    <property type="match status" value="1"/>
</dbReference>
<keyword evidence="4" id="KW-1185">Reference proteome</keyword>
<dbReference type="GO" id="GO:0005092">
    <property type="term" value="F:GDP-dissociation inhibitor activity"/>
    <property type="evidence" value="ECO:0007669"/>
    <property type="project" value="InterPro"/>
</dbReference>
<dbReference type="PRINTS" id="PR00891">
    <property type="entry name" value="RABGDIREP"/>
</dbReference>